<proteinExistence type="predicted"/>
<dbReference type="PANTHER" id="PTHR13339:SF0">
    <property type="entry name" value="COP9 SIGNALOSOME COMPLEX SUBUNIT 8"/>
    <property type="match status" value="1"/>
</dbReference>
<dbReference type="GO" id="GO:0008180">
    <property type="term" value="C:COP9 signalosome"/>
    <property type="evidence" value="ECO:0007669"/>
    <property type="project" value="UniProtKB-KW"/>
</dbReference>
<evidence type="ECO:0000313" key="8">
    <source>
        <dbReference type="Proteomes" id="UP000650833"/>
    </source>
</evidence>
<accession>A0A8H7R690</accession>
<keyword evidence="5" id="KW-0539">Nucleus</keyword>
<dbReference type="PANTHER" id="PTHR13339">
    <property type="entry name" value="COP9 SIGNALOSOME COMPLEX SUBUNIT 8"/>
    <property type="match status" value="1"/>
</dbReference>
<dbReference type="Pfam" id="PF10075">
    <property type="entry name" value="CSN8_PSD8_EIF3K"/>
    <property type="match status" value="1"/>
</dbReference>
<dbReference type="AlphaFoldDB" id="A0A8H7R690"/>
<reference evidence="7" key="1">
    <citation type="submission" date="2020-12" db="EMBL/GenBank/DDBJ databases">
        <title>Metabolic potential, ecology and presence of endohyphal bacteria is reflected in genomic diversity of Mucoromycotina.</title>
        <authorList>
            <person name="Muszewska A."/>
            <person name="Okrasinska A."/>
            <person name="Steczkiewicz K."/>
            <person name="Drgas O."/>
            <person name="Orlowska M."/>
            <person name="Perlinska-Lenart U."/>
            <person name="Aleksandrzak-Piekarczyk T."/>
            <person name="Szatraj K."/>
            <person name="Zielenkiewicz U."/>
            <person name="Pilsyk S."/>
            <person name="Malc E."/>
            <person name="Mieczkowski P."/>
            <person name="Kruszewska J.S."/>
            <person name="Biernat P."/>
            <person name="Pawlowska J."/>
        </authorList>
    </citation>
    <scope>NUCLEOTIDE SEQUENCE</scope>
    <source>
        <strain evidence="7">CBS 226.32</strain>
    </source>
</reference>
<comment type="caution">
    <text evidence="7">The sequence shown here is derived from an EMBL/GenBank/DDBJ whole genome shotgun (WGS) entry which is preliminary data.</text>
</comment>
<dbReference type="InterPro" id="IPR033464">
    <property type="entry name" value="CSN8_PSD8_EIF3K"/>
</dbReference>
<dbReference type="GO" id="GO:0000338">
    <property type="term" value="P:protein deneddylation"/>
    <property type="evidence" value="ECO:0007669"/>
    <property type="project" value="InterPro"/>
</dbReference>
<dbReference type="OrthoDB" id="5351233at2759"/>
<comment type="subcellular location">
    <subcellularLocation>
        <location evidence="2">Cytoplasm</location>
    </subcellularLocation>
    <subcellularLocation>
        <location evidence="1">Nucleus</location>
    </subcellularLocation>
</comment>
<evidence type="ECO:0000259" key="6">
    <source>
        <dbReference type="Pfam" id="PF10075"/>
    </source>
</evidence>
<dbReference type="GO" id="GO:0005737">
    <property type="term" value="C:cytoplasm"/>
    <property type="evidence" value="ECO:0007669"/>
    <property type="project" value="UniProtKB-SubCell"/>
</dbReference>
<dbReference type="InterPro" id="IPR033205">
    <property type="entry name" value="COP9_CSN8"/>
</dbReference>
<sequence>MDTIPALIAENNYYQLLNYCDQLEIQHATDKEIKVKEVYPIALASCILTNDLESARHIRQRININKSRDSTPEIDAIWKVVVDIIKKSYPQVYHDLDSFEWSEWMQPLITKIKENTMNHMLQLISKIYTSIQLSQASDYFGLSEADVLQELVVTRGWNYNENTQILYPEKSGKSSIDRPTPETNKFAKLADIVLNLEKF</sequence>
<keyword evidence="8" id="KW-1185">Reference proteome</keyword>
<evidence type="ECO:0000256" key="2">
    <source>
        <dbReference type="ARBA" id="ARBA00004496"/>
    </source>
</evidence>
<dbReference type="EMBL" id="JAEPRC010000194">
    <property type="protein sequence ID" value="KAG2204597.1"/>
    <property type="molecule type" value="Genomic_DNA"/>
</dbReference>
<dbReference type="GO" id="GO:0010387">
    <property type="term" value="P:COP9 signalosome assembly"/>
    <property type="evidence" value="ECO:0007669"/>
    <property type="project" value="InterPro"/>
</dbReference>
<protein>
    <recommendedName>
        <fullName evidence="6">CSN8/PSMD8/EIF3K domain-containing protein</fullName>
    </recommendedName>
</protein>
<organism evidence="7 8">
    <name type="scientific">Mucor plumbeus</name>
    <dbReference type="NCBI Taxonomy" id="97098"/>
    <lineage>
        <taxon>Eukaryota</taxon>
        <taxon>Fungi</taxon>
        <taxon>Fungi incertae sedis</taxon>
        <taxon>Mucoromycota</taxon>
        <taxon>Mucoromycotina</taxon>
        <taxon>Mucoromycetes</taxon>
        <taxon>Mucorales</taxon>
        <taxon>Mucorineae</taxon>
        <taxon>Mucoraceae</taxon>
        <taxon>Mucor</taxon>
    </lineage>
</organism>
<name>A0A8H7R690_9FUNG</name>
<keyword evidence="4" id="KW-0736">Signalosome</keyword>
<evidence type="ECO:0000256" key="4">
    <source>
        <dbReference type="ARBA" id="ARBA00022790"/>
    </source>
</evidence>
<evidence type="ECO:0000256" key="3">
    <source>
        <dbReference type="ARBA" id="ARBA00022490"/>
    </source>
</evidence>
<evidence type="ECO:0000256" key="1">
    <source>
        <dbReference type="ARBA" id="ARBA00004123"/>
    </source>
</evidence>
<gene>
    <name evidence="7" type="ORF">INT46_005324</name>
</gene>
<feature type="domain" description="CSN8/PSMD8/EIF3K" evidence="6">
    <location>
        <begin position="36"/>
        <end position="170"/>
    </location>
</feature>
<dbReference type="Proteomes" id="UP000650833">
    <property type="component" value="Unassembled WGS sequence"/>
</dbReference>
<keyword evidence="3" id="KW-0963">Cytoplasm</keyword>
<evidence type="ECO:0000256" key="5">
    <source>
        <dbReference type="ARBA" id="ARBA00023242"/>
    </source>
</evidence>
<dbReference type="Gene3D" id="1.25.40.990">
    <property type="match status" value="1"/>
</dbReference>
<evidence type="ECO:0000313" key="7">
    <source>
        <dbReference type="EMBL" id="KAG2204597.1"/>
    </source>
</evidence>